<feature type="region of interest" description="Disordered" evidence="1">
    <location>
        <begin position="1"/>
        <end position="25"/>
    </location>
</feature>
<dbReference type="Pfam" id="PF26639">
    <property type="entry name" value="Het-6_barrel"/>
    <property type="match status" value="1"/>
</dbReference>
<reference evidence="2 3" key="1">
    <citation type="submission" date="2014-04" db="EMBL/GenBank/DDBJ databases">
        <authorList>
            <consortium name="DOE Joint Genome Institute"/>
            <person name="Kuo A."/>
            <person name="Kohler A."/>
            <person name="Jargeat P."/>
            <person name="Nagy L.G."/>
            <person name="Floudas D."/>
            <person name="Copeland A."/>
            <person name="Barry K.W."/>
            <person name="Cichocki N."/>
            <person name="Veneault-Fourrey C."/>
            <person name="LaButti K."/>
            <person name="Lindquist E.A."/>
            <person name="Lipzen A."/>
            <person name="Lundell T."/>
            <person name="Morin E."/>
            <person name="Murat C."/>
            <person name="Sun H."/>
            <person name="Tunlid A."/>
            <person name="Henrissat B."/>
            <person name="Grigoriev I.V."/>
            <person name="Hibbett D.S."/>
            <person name="Martin F."/>
            <person name="Nordberg H.P."/>
            <person name="Cantor M.N."/>
            <person name="Hua S.X."/>
        </authorList>
    </citation>
    <scope>NUCLEOTIDE SEQUENCE [LARGE SCALE GENOMIC DNA]</scope>
    <source>
        <strain evidence="2 3">Ve08.2h10</strain>
    </source>
</reference>
<evidence type="ECO:0000313" key="2">
    <source>
        <dbReference type="EMBL" id="KIK92191.1"/>
    </source>
</evidence>
<dbReference type="OrthoDB" id="5303367at2759"/>
<dbReference type="AlphaFoldDB" id="A0A0D0DTV3"/>
<dbReference type="EMBL" id="KN825304">
    <property type="protein sequence ID" value="KIK92191.1"/>
    <property type="molecule type" value="Genomic_DNA"/>
</dbReference>
<keyword evidence="3" id="KW-1185">Reference proteome</keyword>
<evidence type="ECO:0000313" key="3">
    <source>
        <dbReference type="Proteomes" id="UP000054538"/>
    </source>
</evidence>
<reference evidence="3" key="2">
    <citation type="submission" date="2015-01" db="EMBL/GenBank/DDBJ databases">
        <title>Evolutionary Origins and Diversification of the Mycorrhizal Mutualists.</title>
        <authorList>
            <consortium name="DOE Joint Genome Institute"/>
            <consortium name="Mycorrhizal Genomics Consortium"/>
            <person name="Kohler A."/>
            <person name="Kuo A."/>
            <person name="Nagy L.G."/>
            <person name="Floudas D."/>
            <person name="Copeland A."/>
            <person name="Barry K.W."/>
            <person name="Cichocki N."/>
            <person name="Veneault-Fourrey C."/>
            <person name="LaButti K."/>
            <person name="Lindquist E.A."/>
            <person name="Lipzen A."/>
            <person name="Lundell T."/>
            <person name="Morin E."/>
            <person name="Murat C."/>
            <person name="Riley R."/>
            <person name="Ohm R."/>
            <person name="Sun H."/>
            <person name="Tunlid A."/>
            <person name="Henrissat B."/>
            <person name="Grigoriev I.V."/>
            <person name="Hibbett D.S."/>
            <person name="Martin F."/>
        </authorList>
    </citation>
    <scope>NUCLEOTIDE SEQUENCE [LARGE SCALE GENOMIC DNA]</scope>
    <source>
        <strain evidence="3">Ve08.2h10</strain>
    </source>
</reference>
<organism evidence="2 3">
    <name type="scientific">Paxillus rubicundulus Ve08.2h10</name>
    <dbReference type="NCBI Taxonomy" id="930991"/>
    <lineage>
        <taxon>Eukaryota</taxon>
        <taxon>Fungi</taxon>
        <taxon>Dikarya</taxon>
        <taxon>Basidiomycota</taxon>
        <taxon>Agaricomycotina</taxon>
        <taxon>Agaricomycetes</taxon>
        <taxon>Agaricomycetidae</taxon>
        <taxon>Boletales</taxon>
        <taxon>Paxilineae</taxon>
        <taxon>Paxillaceae</taxon>
        <taxon>Paxillus</taxon>
    </lineage>
</organism>
<sequence length="276" mass="30214">MAKASTFPLQSNTTQPPLPSIPTFPRGFQGSTSPMAHACSVVTRATASQVPPFPSELIIKDCEPNVLTRYLLCTISSYSYSLIASSFDLTNLSDMLESPVQAIWVKARLGTTPAVYPGGSTMENAFICTLTAGGALGSESDFWAYWLRIFEAAFDPDNYSGADHRLHRSLLSNGRKLIFTDRGYMGLGPGARQLGDRVVVLFGADVSMVVRRREDGQFAVIGESYLYGIMAGHVVRTWRGSFPSEVGQSCVLNDNNFSQFKSADPLNLKFEDIEIR</sequence>
<proteinExistence type="predicted"/>
<dbReference type="Proteomes" id="UP000054538">
    <property type="component" value="Unassembled WGS sequence"/>
</dbReference>
<name>A0A0D0DTV3_9AGAM</name>
<evidence type="ECO:0000256" key="1">
    <source>
        <dbReference type="SAM" id="MobiDB-lite"/>
    </source>
</evidence>
<dbReference type="STRING" id="930991.A0A0D0DTV3"/>
<gene>
    <name evidence="2" type="ORF">PAXRUDRAFT_13361</name>
</gene>
<protein>
    <submittedName>
        <fullName evidence="2">Uncharacterized protein</fullName>
    </submittedName>
</protein>
<dbReference type="HOGENOM" id="CLU_1008663_0_0_1"/>
<accession>A0A0D0DTV3</accession>
<dbReference type="InParanoid" id="A0A0D0DTV3"/>